<comment type="caution">
    <text evidence="1">The sequence shown here is derived from an EMBL/GenBank/DDBJ whole genome shotgun (WGS) entry which is preliminary data.</text>
</comment>
<name>A0A939IQV2_9MICO</name>
<gene>
    <name evidence="1" type="ORF">JF543_03815</name>
</gene>
<dbReference type="RefSeq" id="WP_206821161.1">
    <property type="nucleotide sequence ID" value="NZ_CP063379.1"/>
</dbReference>
<dbReference type="EMBL" id="JAEMWU010000001">
    <property type="protein sequence ID" value="MBN8205085.1"/>
    <property type="molecule type" value="Genomic_DNA"/>
</dbReference>
<evidence type="ECO:0000313" key="2">
    <source>
        <dbReference type="Proteomes" id="UP000664385"/>
    </source>
</evidence>
<reference evidence="1" key="1">
    <citation type="submission" date="2020-12" db="EMBL/GenBank/DDBJ databases">
        <title>PHA producing bacteria isolated from mangrove.</title>
        <authorList>
            <person name="Zheng W."/>
            <person name="Yu S."/>
            <person name="Huang Y."/>
        </authorList>
    </citation>
    <scope>NUCLEOTIDE SEQUENCE</scope>
    <source>
        <strain evidence="1">GN8-5</strain>
    </source>
</reference>
<protein>
    <submittedName>
        <fullName evidence="1">Uncharacterized protein</fullName>
    </submittedName>
</protein>
<organism evidence="1 2">
    <name type="scientific">Microbacterium esteraromaticum</name>
    <dbReference type="NCBI Taxonomy" id="57043"/>
    <lineage>
        <taxon>Bacteria</taxon>
        <taxon>Bacillati</taxon>
        <taxon>Actinomycetota</taxon>
        <taxon>Actinomycetes</taxon>
        <taxon>Micrococcales</taxon>
        <taxon>Microbacteriaceae</taxon>
        <taxon>Microbacterium</taxon>
    </lineage>
</organism>
<sequence>MTGPELRFRLPGRWFSVDLSGDDATRASIQAIAKKAIGVADDRAAERARVRAQLQEAVSAGARGETRAIMFSTEIAPGTPLPVTLLVFEPADLRMSPAIGTAPQAVLGVMAEGLKQIDPAAHASLAEVRGPGTPALRTHRVETIDDGSESQGITRLIADYWVPVPASKRLLMARFSTPLGDLENLMLSLFDEFVAAARFVSSGSLRDELMGSSSVTAR</sequence>
<accession>A0A939IQV2</accession>
<dbReference type="Proteomes" id="UP000664385">
    <property type="component" value="Unassembled WGS sequence"/>
</dbReference>
<evidence type="ECO:0000313" key="1">
    <source>
        <dbReference type="EMBL" id="MBN8205085.1"/>
    </source>
</evidence>
<proteinExistence type="predicted"/>
<dbReference type="AlphaFoldDB" id="A0A939IQV2"/>